<reference evidence="1 2" key="1">
    <citation type="journal article" date="2023" name="Plants (Basel)">
        <title>Bridging the Gap: Combining Genomics and Transcriptomics Approaches to Understand Stylosanthes scabra, an Orphan Legume from the Brazilian Caatinga.</title>
        <authorList>
            <person name="Ferreira-Neto J.R.C."/>
            <person name="da Silva M.D."/>
            <person name="Binneck E."/>
            <person name="de Melo N.F."/>
            <person name="da Silva R.H."/>
            <person name="de Melo A.L.T.M."/>
            <person name="Pandolfi V."/>
            <person name="Bustamante F.O."/>
            <person name="Brasileiro-Vidal A.C."/>
            <person name="Benko-Iseppon A.M."/>
        </authorList>
    </citation>
    <scope>NUCLEOTIDE SEQUENCE [LARGE SCALE GENOMIC DNA]</scope>
    <source>
        <tissue evidence="1">Leaves</tissue>
    </source>
</reference>
<evidence type="ECO:0000313" key="2">
    <source>
        <dbReference type="Proteomes" id="UP001341840"/>
    </source>
</evidence>
<protein>
    <submittedName>
        <fullName evidence="1">Uncharacterized protein</fullName>
    </submittedName>
</protein>
<sequence>LIQIISICDASSQPLDRPADIGTLFDHTSLSGPNDTRDMVSTVTYLYGILANLKPRFIRFPGGCLAEGEWLKLHFNGKKVMGHGRDLGILVICGCIGLRMDSPILSFFY</sequence>
<organism evidence="1 2">
    <name type="scientific">Stylosanthes scabra</name>
    <dbReference type="NCBI Taxonomy" id="79078"/>
    <lineage>
        <taxon>Eukaryota</taxon>
        <taxon>Viridiplantae</taxon>
        <taxon>Streptophyta</taxon>
        <taxon>Embryophyta</taxon>
        <taxon>Tracheophyta</taxon>
        <taxon>Spermatophyta</taxon>
        <taxon>Magnoliopsida</taxon>
        <taxon>eudicotyledons</taxon>
        <taxon>Gunneridae</taxon>
        <taxon>Pentapetalae</taxon>
        <taxon>rosids</taxon>
        <taxon>fabids</taxon>
        <taxon>Fabales</taxon>
        <taxon>Fabaceae</taxon>
        <taxon>Papilionoideae</taxon>
        <taxon>50 kb inversion clade</taxon>
        <taxon>dalbergioids sensu lato</taxon>
        <taxon>Dalbergieae</taxon>
        <taxon>Pterocarpus clade</taxon>
        <taxon>Stylosanthes</taxon>
    </lineage>
</organism>
<dbReference type="Proteomes" id="UP001341840">
    <property type="component" value="Unassembled WGS sequence"/>
</dbReference>
<feature type="non-terminal residue" evidence="1">
    <location>
        <position position="1"/>
    </location>
</feature>
<evidence type="ECO:0000313" key="1">
    <source>
        <dbReference type="EMBL" id="MED6212729.1"/>
    </source>
</evidence>
<dbReference type="InterPro" id="IPR051563">
    <property type="entry name" value="Glycosyl_Hydrolase_51"/>
</dbReference>
<accession>A0ABU6YTU4</accession>
<dbReference type="EMBL" id="JASCZI010243134">
    <property type="protein sequence ID" value="MED6212729.1"/>
    <property type="molecule type" value="Genomic_DNA"/>
</dbReference>
<comment type="caution">
    <text evidence="1">The sequence shown here is derived from an EMBL/GenBank/DDBJ whole genome shotgun (WGS) entry which is preliminary data.</text>
</comment>
<dbReference type="PANTHER" id="PTHR31776:SF0">
    <property type="entry name" value="ALPHA-L-ARABINOFURANOSIDASE 1"/>
    <property type="match status" value="1"/>
</dbReference>
<proteinExistence type="predicted"/>
<name>A0ABU6YTU4_9FABA</name>
<dbReference type="PANTHER" id="PTHR31776">
    <property type="entry name" value="ALPHA-L-ARABINOFURANOSIDASE 1"/>
    <property type="match status" value="1"/>
</dbReference>
<keyword evidence="2" id="KW-1185">Reference proteome</keyword>
<gene>
    <name evidence="1" type="ORF">PIB30_086394</name>
</gene>